<evidence type="ECO:0000313" key="1">
    <source>
        <dbReference type="EMBL" id="QMU30037.1"/>
    </source>
</evidence>
<proteinExistence type="predicted"/>
<dbReference type="EMBL" id="CP055153">
    <property type="protein sequence ID" value="QMU30037.1"/>
    <property type="molecule type" value="Genomic_DNA"/>
</dbReference>
<keyword evidence="2" id="KW-1185">Reference proteome</keyword>
<evidence type="ECO:0000313" key="2">
    <source>
        <dbReference type="Proteomes" id="UP000514509"/>
    </source>
</evidence>
<dbReference type="Proteomes" id="UP000514509">
    <property type="component" value="Chromosome"/>
</dbReference>
<reference evidence="1 2" key="2">
    <citation type="submission" date="2020-08" db="EMBL/GenBank/DDBJ databases">
        <title>Adhaeribacter dokdonensis sp. nov., isolated from the rhizosphere of Elymus tsukushiensis, a plant native to the Dokdo Islands, Republic of Korea.</title>
        <authorList>
            <person name="Ghim S.Y."/>
        </authorList>
    </citation>
    <scope>NUCLEOTIDE SEQUENCE [LARGE SCALE GENOMIC DNA]</scope>
    <source>
        <strain evidence="1 2">KUDC8001</strain>
    </source>
</reference>
<dbReference type="AlphaFoldDB" id="A0A7L7LBC8"/>
<name>A0A7L7LBC8_9BACT</name>
<protein>
    <submittedName>
        <fullName evidence="1">Uncharacterized protein</fullName>
    </submittedName>
</protein>
<sequence length="57" mass="6011">MAGGPHLAVSAGGLSFLSSTASAEFCCAKSEPKIRRIQKTLNSQTGILALSYCFMMQ</sequence>
<organism evidence="1 2">
    <name type="scientific">Adhaeribacter radiodurans</name>
    <dbReference type="NCBI Taxonomy" id="2745197"/>
    <lineage>
        <taxon>Bacteria</taxon>
        <taxon>Pseudomonadati</taxon>
        <taxon>Bacteroidota</taxon>
        <taxon>Cytophagia</taxon>
        <taxon>Cytophagales</taxon>
        <taxon>Hymenobacteraceae</taxon>
        <taxon>Adhaeribacter</taxon>
    </lineage>
</organism>
<reference evidence="1 2" key="1">
    <citation type="submission" date="2020-06" db="EMBL/GenBank/DDBJ databases">
        <authorList>
            <person name="Hwang Y.J."/>
        </authorList>
    </citation>
    <scope>NUCLEOTIDE SEQUENCE [LARGE SCALE GENOMIC DNA]</scope>
    <source>
        <strain evidence="1 2">KUDC8001</strain>
    </source>
</reference>
<accession>A0A7L7LBC8</accession>
<dbReference type="KEGG" id="add:HUW48_19290"/>
<dbReference type="RefSeq" id="WP_182412495.1">
    <property type="nucleotide sequence ID" value="NZ_CP055153.1"/>
</dbReference>
<gene>
    <name evidence="1" type="ORF">HUW48_19290</name>
</gene>